<dbReference type="EMBL" id="CM056807">
    <property type="protein sequence ID" value="KAJ8705754.1"/>
    <property type="molecule type" value="Genomic_DNA"/>
</dbReference>
<gene>
    <name evidence="1" type="ORF">PYW08_012800</name>
</gene>
<sequence>MAHTYKPRGVRLYEDNLLLSFLYYGNGAAENAVKTVKKVIKKAASEGENIERAINNFLLVYRNSTHTSTQREPAVALLGRRLRMRLDLLRGSTGDAVEAAQIRQVERAQGTNREVQPGERVLFRDYSRNNPKWVEGEVSERTGAVTYKVKSDQGEYRKHIDQIMPLRRHTRYSNPTITETTNQNTEKETCVCTEFTESVITPEPTRLACHT</sequence>
<proteinExistence type="predicted"/>
<evidence type="ECO:0000313" key="2">
    <source>
        <dbReference type="Proteomes" id="UP001231649"/>
    </source>
</evidence>
<evidence type="ECO:0000313" key="1">
    <source>
        <dbReference type="EMBL" id="KAJ8705754.1"/>
    </source>
</evidence>
<organism evidence="1 2">
    <name type="scientific">Mythimna loreyi</name>
    <dbReference type="NCBI Taxonomy" id="667449"/>
    <lineage>
        <taxon>Eukaryota</taxon>
        <taxon>Metazoa</taxon>
        <taxon>Ecdysozoa</taxon>
        <taxon>Arthropoda</taxon>
        <taxon>Hexapoda</taxon>
        <taxon>Insecta</taxon>
        <taxon>Pterygota</taxon>
        <taxon>Neoptera</taxon>
        <taxon>Endopterygota</taxon>
        <taxon>Lepidoptera</taxon>
        <taxon>Glossata</taxon>
        <taxon>Ditrysia</taxon>
        <taxon>Noctuoidea</taxon>
        <taxon>Noctuidae</taxon>
        <taxon>Noctuinae</taxon>
        <taxon>Hadenini</taxon>
        <taxon>Mythimna</taxon>
    </lineage>
</organism>
<keyword evidence="2" id="KW-1185">Reference proteome</keyword>
<name>A0ACC2Q3L5_9NEOP</name>
<comment type="caution">
    <text evidence="1">The sequence shown here is derived from an EMBL/GenBank/DDBJ whole genome shotgun (WGS) entry which is preliminary data.</text>
</comment>
<accession>A0ACC2Q3L5</accession>
<protein>
    <submittedName>
        <fullName evidence="1">Uncharacterized protein</fullName>
    </submittedName>
</protein>
<reference evidence="1" key="1">
    <citation type="submission" date="2023-03" db="EMBL/GenBank/DDBJ databases">
        <title>Chromosome-level genomes of two armyworms, Mythimna separata and Mythimna loreyi, provide insights into the biosynthesis and reception of sex pheromones.</title>
        <authorList>
            <person name="Zhao H."/>
        </authorList>
    </citation>
    <scope>NUCLEOTIDE SEQUENCE</scope>
    <source>
        <strain evidence="1">BeijingLab</strain>
    </source>
</reference>
<dbReference type="Proteomes" id="UP001231649">
    <property type="component" value="Chromosome 31"/>
</dbReference>